<comment type="caution">
    <text evidence="2">The sequence shown here is derived from an EMBL/GenBank/DDBJ whole genome shotgun (WGS) entry which is preliminary data.</text>
</comment>
<evidence type="ECO:0000256" key="1">
    <source>
        <dbReference type="SAM" id="MobiDB-lite"/>
    </source>
</evidence>
<dbReference type="AlphaFoldDB" id="A0A179B5G3"/>
<reference evidence="2 3" key="1">
    <citation type="submission" date="2016-04" db="EMBL/GenBank/DDBJ databases">
        <title>Peptidophaga gingivicola gen. nov., sp. nov., isolated from human subgingival plaque.</title>
        <authorList>
            <person name="Beall C.J."/>
            <person name="Mokrzan E.M."/>
            <person name="Griffen A.L."/>
            <person name="Leys E.J."/>
        </authorList>
    </citation>
    <scope>NUCLEOTIDE SEQUENCE [LARGE SCALE GENOMIC DNA]</scope>
    <source>
        <strain evidence="2 3">BA112</strain>
    </source>
</reference>
<protein>
    <submittedName>
        <fullName evidence="2">Uncharacterized protein</fullName>
    </submittedName>
</protein>
<evidence type="ECO:0000313" key="2">
    <source>
        <dbReference type="EMBL" id="OAP86897.1"/>
    </source>
</evidence>
<dbReference type="PROSITE" id="PS52050">
    <property type="entry name" value="WYL"/>
    <property type="match status" value="1"/>
</dbReference>
<name>A0A179B5G3_9ACTO</name>
<dbReference type="Proteomes" id="UP000078368">
    <property type="component" value="Unassembled WGS sequence"/>
</dbReference>
<dbReference type="EMBL" id="LVZK01000001">
    <property type="protein sequence ID" value="OAP86897.1"/>
    <property type="molecule type" value="Genomic_DNA"/>
</dbReference>
<evidence type="ECO:0000313" key="3">
    <source>
        <dbReference type="Proteomes" id="UP000078368"/>
    </source>
</evidence>
<feature type="region of interest" description="Disordered" evidence="1">
    <location>
        <begin position="264"/>
        <end position="296"/>
    </location>
</feature>
<sequence>MSQQSEYHAGERQLSLLAALTHRGLTRAQARQRIPSYAAYASRETFQRVFERDVAALRAAGYPIAVDEGDVYRYDRTAPIIAPMSALDVGLVRSLLVGLGKGGGLVGAAHSGMAKILATSEADGSAPKYLRASIPSGDDVVQIARALQYRRRISFAYEGRGAEPARYQLEPRSLAQHFDAFYVTGQARRVAGKARPEVSPTWSKRTFRISRIVPGSLSVDGPASQPPSADEQDAFAPVRAVLAVRPGAAAPLLAQGRPICPPAKKANSALAGQTSPSDAGKAPAASDMDGLPGTISATAQKGGEIAAPAGWDVVEIGPVSRQRVFEALLAYGKDVRLLGDAALLAEWRARLEHLAGLGEPSREAGGEGLRLEPEA</sequence>
<dbReference type="STRING" id="1823756.A4H34_07250"/>
<accession>A0A179B5G3</accession>
<organism evidence="2 3">
    <name type="scientific">Peptidiphaga gingivicola</name>
    <dbReference type="NCBI Taxonomy" id="2741497"/>
    <lineage>
        <taxon>Bacteria</taxon>
        <taxon>Bacillati</taxon>
        <taxon>Actinomycetota</taxon>
        <taxon>Actinomycetes</taxon>
        <taxon>Actinomycetales</taxon>
        <taxon>Actinomycetaceae</taxon>
        <taxon>Peptidiphaga</taxon>
    </lineage>
</organism>
<gene>
    <name evidence="2" type="ORF">A4H34_07250</name>
</gene>
<proteinExistence type="predicted"/>
<keyword evidence="3" id="KW-1185">Reference proteome</keyword>
<dbReference type="OrthoDB" id="3268930at2"/>
<dbReference type="RefSeq" id="WP_064231530.1">
    <property type="nucleotide sequence ID" value="NZ_LVZK01000001.1"/>
</dbReference>